<comment type="similarity">
    <text evidence="1">Belongs to the CDP-alcohol phosphatidyltransferase class-II family.</text>
</comment>
<dbReference type="PANTHER" id="PTHR12586:SF1">
    <property type="entry name" value="CDP-DIACYLGLYCEROL--GLYCEROL-3-PHOSPHATE 3-PHOSPHATIDYLTRANSFERASE, MITOCHONDRIAL"/>
    <property type="match status" value="1"/>
</dbReference>
<proteinExistence type="inferred from homology"/>
<dbReference type="InterPro" id="IPR016270">
    <property type="entry name" value="PGS1"/>
</dbReference>
<dbReference type="PANTHER" id="PTHR12586">
    <property type="entry name" value="CDP-DIACYLGLYCEROL--SERINE O-PHOSPHATIDYLTRANSFERASE"/>
    <property type="match status" value="1"/>
</dbReference>
<evidence type="ECO:0000256" key="4">
    <source>
        <dbReference type="ARBA" id="ARBA00022737"/>
    </source>
</evidence>
<dbReference type="RefSeq" id="WP_123096129.1">
    <property type="nucleotide sequence ID" value="NZ_RIZG01000007.1"/>
</dbReference>
<evidence type="ECO:0000256" key="5">
    <source>
        <dbReference type="ARBA" id="ARBA00023098"/>
    </source>
</evidence>
<keyword evidence="5" id="KW-0443">Lipid metabolism</keyword>
<dbReference type="NCBIfam" id="NF006946">
    <property type="entry name" value="PRK09428.1"/>
    <property type="match status" value="1"/>
</dbReference>
<evidence type="ECO:0000259" key="8">
    <source>
        <dbReference type="SMART" id="SM00155"/>
    </source>
</evidence>
<dbReference type="OrthoDB" id="8543662at2"/>
<dbReference type="GO" id="GO:0005829">
    <property type="term" value="C:cytosol"/>
    <property type="evidence" value="ECO:0007669"/>
    <property type="project" value="TreeGrafter"/>
</dbReference>
<dbReference type="GO" id="GO:0008444">
    <property type="term" value="F:CDP-diacylglycerol-glycerol-3-phosphate 3-phosphatidyltransferase activity"/>
    <property type="evidence" value="ECO:0007669"/>
    <property type="project" value="InterPro"/>
</dbReference>
<accession>A0A3M8Q0C9</accession>
<dbReference type="Pfam" id="PF00614">
    <property type="entry name" value="PLDc"/>
    <property type="match status" value="1"/>
</dbReference>
<keyword evidence="10" id="KW-1185">Reference proteome</keyword>
<dbReference type="EC" id="2.7.8.8" evidence="9"/>
<protein>
    <submittedName>
        <fullName evidence="9">CDP-diacylglycerol--serine O-phosphatidyltransferase</fullName>
        <ecNumber evidence="9">2.7.8.8</ecNumber>
    </submittedName>
</protein>
<organism evidence="9 10">
    <name type="scientific">Marinomonas hwangdonensis</name>
    <dbReference type="NCBI Taxonomy" id="1053647"/>
    <lineage>
        <taxon>Bacteria</taxon>
        <taxon>Pseudomonadati</taxon>
        <taxon>Pseudomonadota</taxon>
        <taxon>Gammaproteobacteria</taxon>
        <taxon>Oceanospirillales</taxon>
        <taxon>Oceanospirillaceae</taxon>
        <taxon>Marinomonas</taxon>
    </lineage>
</organism>
<gene>
    <name evidence="9" type="ORF">EBI00_11755</name>
</gene>
<evidence type="ECO:0000313" key="9">
    <source>
        <dbReference type="EMBL" id="RNF49605.1"/>
    </source>
</evidence>
<dbReference type="SUPFAM" id="SSF56024">
    <property type="entry name" value="Phospholipase D/nuclease"/>
    <property type="match status" value="2"/>
</dbReference>
<dbReference type="Pfam" id="PF13091">
    <property type="entry name" value="PLDc_2"/>
    <property type="match status" value="1"/>
</dbReference>
<keyword evidence="2" id="KW-0444">Lipid biosynthesis</keyword>
<dbReference type="InterPro" id="IPR001736">
    <property type="entry name" value="PLipase_D/transphosphatidylase"/>
</dbReference>
<dbReference type="Gene3D" id="3.30.870.10">
    <property type="entry name" value="Endonuclease Chain A"/>
    <property type="match status" value="2"/>
</dbReference>
<dbReference type="AlphaFoldDB" id="A0A3M8Q0C9"/>
<sequence length="453" mass="51428">MPIRNLVESQPTFALHPEQFHVLPSALGYRDYLLNAIRDAISRVYLVALYLEDDEAGRAVLTATYEAKQRNPKLDIIICVDWHRAQRGLIGSENQGMEKAAGNAAMYQAFAEKYEHAIPIYGVPVRNREIFGVLHLKGFVIDDTVIYSGASINNVYLHYLDRYRFDRYHVIQDAPLANSMVDFVQNQMLCHGAVTNLSQSPLPTTRELKPAIRAFRASLGQSSYRKVGVQTEGSHQGDILVTPLVGIGRRHNALNQRITDLLASSQKEIVLCTPYFNFPKVVLREVKRAIKRGVKVHIIVGDKTANDFYLAPDQPFKAIGGLPYLYEINLRKFAIANESHIATGGLSIHLWKHDHHSYHLKGLWVDQQTMLLTGNNVNPRAWVLDLENGLLIEDPKQRLLAKFTAEFENIYQHTQRMTSSGQLETLQDYPDKAQSLLKKVIRSRADRLLKRIL</sequence>
<evidence type="ECO:0000256" key="1">
    <source>
        <dbReference type="ARBA" id="ARBA00010682"/>
    </source>
</evidence>
<dbReference type="Proteomes" id="UP000280507">
    <property type="component" value="Unassembled WGS sequence"/>
</dbReference>
<dbReference type="GO" id="GO:0003882">
    <property type="term" value="F:CDP-diacylglycerol-serine O-phosphatidyltransferase activity"/>
    <property type="evidence" value="ECO:0007669"/>
    <property type="project" value="UniProtKB-EC"/>
</dbReference>
<reference evidence="9 10" key="1">
    <citation type="journal article" date="2012" name="Int. J. Syst. Evol. Microbiol.">
        <title>Marinomonas hwangdonensis sp. nov., isolated from seawater.</title>
        <authorList>
            <person name="Jung Y.T."/>
            <person name="Oh T.K."/>
            <person name="Yoon J.H."/>
        </authorList>
    </citation>
    <scope>NUCLEOTIDE SEQUENCE [LARGE SCALE GENOMIC DNA]</scope>
    <source>
        <strain evidence="9 10">HDW-15</strain>
    </source>
</reference>
<keyword evidence="4" id="KW-0677">Repeat</keyword>
<dbReference type="CDD" id="cd09136">
    <property type="entry name" value="PLDc_PSS_G_neg_2"/>
    <property type="match status" value="1"/>
</dbReference>
<dbReference type="GO" id="GO:0032049">
    <property type="term" value="P:cardiolipin biosynthetic process"/>
    <property type="evidence" value="ECO:0007669"/>
    <property type="project" value="InterPro"/>
</dbReference>
<dbReference type="EMBL" id="RIZG01000007">
    <property type="protein sequence ID" value="RNF49605.1"/>
    <property type="molecule type" value="Genomic_DNA"/>
</dbReference>
<evidence type="ECO:0000256" key="2">
    <source>
        <dbReference type="ARBA" id="ARBA00022516"/>
    </source>
</evidence>
<dbReference type="PIRSF" id="PIRSF000850">
    <property type="entry name" value="Phospholipase_D_PSS"/>
    <property type="match status" value="1"/>
</dbReference>
<evidence type="ECO:0000313" key="10">
    <source>
        <dbReference type="Proteomes" id="UP000280507"/>
    </source>
</evidence>
<keyword evidence="3 9" id="KW-0808">Transferase</keyword>
<dbReference type="SMART" id="SM00155">
    <property type="entry name" value="PLDc"/>
    <property type="match status" value="2"/>
</dbReference>
<evidence type="ECO:0000256" key="6">
    <source>
        <dbReference type="ARBA" id="ARBA00023209"/>
    </source>
</evidence>
<dbReference type="CDD" id="cd09134">
    <property type="entry name" value="PLDc_PSS_G_neg_1"/>
    <property type="match status" value="1"/>
</dbReference>
<feature type="domain" description="PLD phosphodiesterase" evidence="8">
    <location>
        <begin position="354"/>
        <end position="381"/>
    </location>
</feature>
<evidence type="ECO:0000256" key="7">
    <source>
        <dbReference type="ARBA" id="ARBA00023264"/>
    </source>
</evidence>
<evidence type="ECO:0000256" key="3">
    <source>
        <dbReference type="ARBA" id="ARBA00022679"/>
    </source>
</evidence>
<keyword evidence="7" id="KW-1208">Phospholipid metabolism</keyword>
<comment type="caution">
    <text evidence="9">The sequence shown here is derived from an EMBL/GenBank/DDBJ whole genome shotgun (WGS) entry which is preliminary data.</text>
</comment>
<keyword evidence="6" id="KW-0594">Phospholipid biosynthesis</keyword>
<name>A0A3M8Q0C9_9GAMM</name>
<dbReference type="InterPro" id="IPR025202">
    <property type="entry name" value="PLD-like_dom"/>
</dbReference>
<feature type="domain" description="PLD phosphodiesterase" evidence="8">
    <location>
        <begin position="130"/>
        <end position="156"/>
    </location>
</feature>